<organism evidence="1 2">
    <name type="scientific">Panagrolaimus sp. ES5</name>
    <dbReference type="NCBI Taxonomy" id="591445"/>
    <lineage>
        <taxon>Eukaryota</taxon>
        <taxon>Metazoa</taxon>
        <taxon>Ecdysozoa</taxon>
        <taxon>Nematoda</taxon>
        <taxon>Chromadorea</taxon>
        <taxon>Rhabditida</taxon>
        <taxon>Tylenchina</taxon>
        <taxon>Panagrolaimomorpha</taxon>
        <taxon>Panagrolaimoidea</taxon>
        <taxon>Panagrolaimidae</taxon>
        <taxon>Panagrolaimus</taxon>
    </lineage>
</organism>
<accession>A0AC34GVD1</accession>
<proteinExistence type="predicted"/>
<sequence length="213" mass="24861">MTTKDNFLFSKNKDQFFADGNYQNNDNFQYSNLNLNQIYKCSDVLSFDHSYNKSKTDKKLESVYLKSRNQSTKNDQYSKTLKSLSFFDEVEKDVKKPGNNNLNNSTLSLHIVAYENSIEASGDTVSVDKNEGLKKNTQLIEKWQNSERIFADSIIQNPFEFPRQQKEGKNVDPEVMQFKASQKLLNPNKSTKSKRKVEYFPIYFTGEEKKIFF</sequence>
<dbReference type="Proteomes" id="UP000887579">
    <property type="component" value="Unplaced"/>
</dbReference>
<evidence type="ECO:0000313" key="1">
    <source>
        <dbReference type="Proteomes" id="UP000887579"/>
    </source>
</evidence>
<name>A0AC34GVD1_9BILA</name>
<protein>
    <submittedName>
        <fullName evidence="2">Uncharacterized protein</fullName>
    </submittedName>
</protein>
<dbReference type="WBParaSite" id="ES5_v2.g8666.t1">
    <property type="protein sequence ID" value="ES5_v2.g8666.t1"/>
    <property type="gene ID" value="ES5_v2.g8666"/>
</dbReference>
<reference evidence="2" key="1">
    <citation type="submission" date="2022-11" db="UniProtKB">
        <authorList>
            <consortium name="WormBaseParasite"/>
        </authorList>
    </citation>
    <scope>IDENTIFICATION</scope>
</reference>
<evidence type="ECO:0000313" key="2">
    <source>
        <dbReference type="WBParaSite" id="ES5_v2.g8666.t1"/>
    </source>
</evidence>